<organism evidence="1 2">
    <name type="scientific">Hymenochirus boettgeri</name>
    <name type="common">Congo dwarf clawed frog</name>
    <dbReference type="NCBI Taxonomy" id="247094"/>
    <lineage>
        <taxon>Eukaryota</taxon>
        <taxon>Metazoa</taxon>
        <taxon>Chordata</taxon>
        <taxon>Craniata</taxon>
        <taxon>Vertebrata</taxon>
        <taxon>Euteleostomi</taxon>
        <taxon>Amphibia</taxon>
        <taxon>Batrachia</taxon>
        <taxon>Anura</taxon>
        <taxon>Pipoidea</taxon>
        <taxon>Pipidae</taxon>
        <taxon>Pipinae</taxon>
        <taxon>Hymenochirus</taxon>
    </lineage>
</organism>
<accession>A0A8T2JES7</accession>
<reference evidence="1" key="1">
    <citation type="thesis" date="2020" institute="ProQuest LLC" country="789 East Eisenhower Parkway, Ann Arbor, MI, USA">
        <title>Comparative Genomics and Chromosome Evolution.</title>
        <authorList>
            <person name="Mudd A.B."/>
        </authorList>
    </citation>
    <scope>NUCLEOTIDE SEQUENCE</scope>
    <source>
        <strain evidence="1">Female2</strain>
        <tissue evidence="1">Blood</tissue>
    </source>
</reference>
<proteinExistence type="predicted"/>
<name>A0A8T2JES7_9PIPI</name>
<evidence type="ECO:0000313" key="1">
    <source>
        <dbReference type="EMBL" id="KAG8441790.1"/>
    </source>
</evidence>
<sequence length="100" mass="11344">MKYRYGNSSGSCGDSQYNKLLRLVHTSDFCSDPRPQRTLISNGPVHHWCASWLGVGAKIVRVYEALDLPVKRNIKQISRTNSILFRGTTYRQGIKSSSLR</sequence>
<dbReference type="AlphaFoldDB" id="A0A8T2JES7"/>
<comment type="caution">
    <text evidence="1">The sequence shown here is derived from an EMBL/GenBank/DDBJ whole genome shotgun (WGS) entry which is preliminary data.</text>
</comment>
<evidence type="ECO:0000313" key="2">
    <source>
        <dbReference type="Proteomes" id="UP000812440"/>
    </source>
</evidence>
<gene>
    <name evidence="1" type="ORF">GDO86_010824</name>
</gene>
<protein>
    <submittedName>
        <fullName evidence="1">Uncharacterized protein</fullName>
    </submittedName>
</protein>
<keyword evidence="2" id="KW-1185">Reference proteome</keyword>
<dbReference type="EMBL" id="JAACNH010000005">
    <property type="protein sequence ID" value="KAG8441790.1"/>
    <property type="molecule type" value="Genomic_DNA"/>
</dbReference>
<dbReference type="Proteomes" id="UP000812440">
    <property type="component" value="Chromosome 6"/>
</dbReference>